<evidence type="ECO:0000256" key="1">
    <source>
        <dbReference type="ARBA" id="ARBA00004275"/>
    </source>
</evidence>
<dbReference type="Pfam" id="PF00378">
    <property type="entry name" value="ECH_1"/>
    <property type="match status" value="1"/>
</dbReference>
<keyword evidence="6 17" id="KW-0560">Oxidoreductase</keyword>
<proteinExistence type="inferred from homology"/>
<dbReference type="GO" id="GO:0006635">
    <property type="term" value="P:fatty acid beta-oxidation"/>
    <property type="evidence" value="ECO:0007669"/>
    <property type="project" value="UniProtKB-UniPathway"/>
</dbReference>
<evidence type="ECO:0000313" key="17">
    <source>
        <dbReference type="EMBL" id="CAA9209035.1"/>
    </source>
</evidence>
<dbReference type="Gene3D" id="3.90.226.10">
    <property type="entry name" value="2-enoyl-CoA Hydratase, Chain A, domain 1"/>
    <property type="match status" value="1"/>
</dbReference>
<evidence type="ECO:0000256" key="6">
    <source>
        <dbReference type="ARBA" id="ARBA00023002"/>
    </source>
</evidence>
<keyword evidence="9" id="KW-0576">Peroxisome</keyword>
<evidence type="ECO:0000256" key="12">
    <source>
        <dbReference type="ARBA" id="ARBA00023268"/>
    </source>
</evidence>
<dbReference type="EC" id="1.1.1.35" evidence="17"/>
<dbReference type="EC" id="4.2.1.17" evidence="17"/>
<comment type="catalytic activity">
    <reaction evidence="13">
        <text>a (3S)-3-hydroxyacyl-CoA + NAD(+) = a 3-oxoacyl-CoA + NADH + H(+)</text>
        <dbReference type="Rhea" id="RHEA:22432"/>
        <dbReference type="ChEBI" id="CHEBI:15378"/>
        <dbReference type="ChEBI" id="CHEBI:57318"/>
        <dbReference type="ChEBI" id="CHEBI:57540"/>
        <dbReference type="ChEBI" id="CHEBI:57945"/>
        <dbReference type="ChEBI" id="CHEBI:90726"/>
        <dbReference type="EC" id="1.1.1.35"/>
    </reaction>
</comment>
<keyword evidence="7" id="KW-0520">NAD</keyword>
<dbReference type="EC" id="5.3.3.8" evidence="17"/>
<keyword evidence="5" id="KW-0442">Lipid degradation</keyword>
<evidence type="ECO:0000256" key="5">
    <source>
        <dbReference type="ARBA" id="ARBA00022963"/>
    </source>
</evidence>
<dbReference type="GO" id="GO:0004300">
    <property type="term" value="F:enoyl-CoA hydratase activity"/>
    <property type="evidence" value="ECO:0007669"/>
    <property type="project" value="UniProtKB-EC"/>
</dbReference>
<keyword evidence="10 17" id="KW-0413">Isomerase</keyword>
<evidence type="ECO:0000259" key="16">
    <source>
        <dbReference type="Pfam" id="PF02737"/>
    </source>
</evidence>
<organism evidence="17">
    <name type="scientific">uncultured Acetobacteraceae bacterium</name>
    <dbReference type="NCBI Taxonomy" id="169975"/>
    <lineage>
        <taxon>Bacteria</taxon>
        <taxon>Pseudomonadati</taxon>
        <taxon>Pseudomonadota</taxon>
        <taxon>Alphaproteobacteria</taxon>
        <taxon>Acetobacterales</taxon>
        <taxon>Acetobacteraceae</taxon>
        <taxon>environmental samples</taxon>
    </lineage>
</organism>
<evidence type="ECO:0000256" key="3">
    <source>
        <dbReference type="ARBA" id="ARBA00008750"/>
    </source>
</evidence>
<dbReference type="InterPro" id="IPR029045">
    <property type="entry name" value="ClpP/crotonase-like_dom_sf"/>
</dbReference>
<comment type="similarity">
    <text evidence="14">Belongs to the enoyl-CoA hydratase/isomerase family.</text>
</comment>
<keyword evidence="4" id="KW-0276">Fatty acid metabolism</keyword>
<gene>
    <name evidence="17" type="ORF">AVDCRST_MAG04-5</name>
</gene>
<evidence type="ECO:0000256" key="4">
    <source>
        <dbReference type="ARBA" id="ARBA00022832"/>
    </source>
</evidence>
<evidence type="ECO:0000256" key="11">
    <source>
        <dbReference type="ARBA" id="ARBA00023239"/>
    </source>
</evidence>
<dbReference type="Gene3D" id="1.10.1040.50">
    <property type="match status" value="1"/>
</dbReference>
<dbReference type="InterPro" id="IPR006176">
    <property type="entry name" value="3-OHacyl-CoA_DH_NAD-bd"/>
</dbReference>
<dbReference type="Gene3D" id="3.40.50.720">
    <property type="entry name" value="NAD(P)-binding Rossmann-like Domain"/>
    <property type="match status" value="1"/>
</dbReference>
<dbReference type="PROSITE" id="PS00166">
    <property type="entry name" value="ENOYL_COA_HYDRATASE"/>
    <property type="match status" value="1"/>
</dbReference>
<dbReference type="InterPro" id="IPR036291">
    <property type="entry name" value="NAD(P)-bd_dom_sf"/>
</dbReference>
<feature type="domain" description="3-hydroxyacyl-CoA dehydrogenase C-terminal" evidence="15">
    <location>
        <begin position="480"/>
        <end position="566"/>
    </location>
</feature>
<dbReference type="Pfam" id="PF02737">
    <property type="entry name" value="3HCDH_N"/>
    <property type="match status" value="1"/>
</dbReference>
<comment type="similarity">
    <text evidence="3">In the N-terminal section; belongs to the enoyl-CoA hydratase/isomerase family.</text>
</comment>
<dbReference type="FunFam" id="3.40.50.720:FF:000009">
    <property type="entry name" value="Fatty oxidation complex, alpha subunit"/>
    <property type="match status" value="1"/>
</dbReference>
<dbReference type="InterPro" id="IPR008927">
    <property type="entry name" value="6-PGluconate_DH-like_C_sf"/>
</dbReference>
<dbReference type="UniPathway" id="UPA00659"/>
<evidence type="ECO:0000256" key="2">
    <source>
        <dbReference type="ARBA" id="ARBA00005005"/>
    </source>
</evidence>
<dbReference type="CDD" id="cd06558">
    <property type="entry name" value="crotonase-like"/>
    <property type="match status" value="1"/>
</dbReference>
<evidence type="ECO:0000256" key="14">
    <source>
        <dbReference type="RuleBase" id="RU003707"/>
    </source>
</evidence>
<comment type="subcellular location">
    <subcellularLocation>
        <location evidence="1">Peroxisome</location>
    </subcellularLocation>
</comment>
<sequence>MADEPRFVEHGVDGDVHVLRIANAPVNTLRTEVRAGLLDGLRAAKKAGARAIVLIGSGRGFSAGAEMTEFGRPRQPPSLPEVFEAIEGSDAPVVAAIHGNALGGGLELALACHARVASPGGQLGLPEVKRGFVPGAGGTQRLPRLIGLDALRMIVSGEPVTAEEAQRLGFVDAVLPPGDLEKAAVAWARDAAASGRRFVLARERTDKIQGQGMAAFDAAAQKLLARSRGQESPRGCVEAVRAAFTLPFEEGLKRERDLFQSLVSGEQSQALRHVFFGEREVQRVPGVPADTKPLPVERLVVIGGGTMGGGIAMSAANFGMPVTMVETSAEALERGLARCRANWQRTVDSGRLKPEEMERRSALLKGSTDFDAAVREADLVIEAVFEDMAVKKEIFGRLDKAAKPGIVLASNTSTLSIDEIASATQRPELVCGMHYFSPANVMRLLEIVRGAKTSATTIATAMDVGRRMGKINVVVGNCDGFVGNRMTGKRGPQVEKLLLEGALPQDIDRVMESYGMAMGPLATGDLAGLDIGAAVRKARGTVAPVADAIVAKGRFGQKTGAGYYRYDENRKRQPDPEVERIILDVAEKMQVRRRKIEDSEILERLMLPMVNEGARILEEGIAARPIDIDVVFTNGFGWPAFRGGPMFWADRMGLAQVRDKLAHYAEATNDANLRPAPLIERLAAENGNFATMTAPAKAA</sequence>
<keyword evidence="11 17" id="KW-0456">Lyase</keyword>
<dbReference type="GO" id="GO:0003857">
    <property type="term" value="F:(3S)-3-hydroxyacyl-CoA dehydrogenase (NAD+) activity"/>
    <property type="evidence" value="ECO:0007669"/>
    <property type="project" value="UniProtKB-EC"/>
</dbReference>
<dbReference type="GO" id="GO:0008692">
    <property type="term" value="F:3-hydroxybutyryl-CoA epimerase activity"/>
    <property type="evidence" value="ECO:0007669"/>
    <property type="project" value="UniProtKB-EC"/>
</dbReference>
<dbReference type="SUPFAM" id="SSF51735">
    <property type="entry name" value="NAD(P)-binding Rossmann-fold domains"/>
    <property type="match status" value="1"/>
</dbReference>
<keyword evidence="12" id="KW-0511">Multifunctional enzyme</keyword>
<keyword evidence="8" id="KW-0443">Lipid metabolism</keyword>
<evidence type="ECO:0000259" key="15">
    <source>
        <dbReference type="Pfam" id="PF00725"/>
    </source>
</evidence>
<evidence type="ECO:0000256" key="8">
    <source>
        <dbReference type="ARBA" id="ARBA00023098"/>
    </source>
</evidence>
<name>A0A6J4GY14_9PROT</name>
<dbReference type="EMBL" id="CADCTL010000001">
    <property type="protein sequence ID" value="CAA9209035.1"/>
    <property type="molecule type" value="Genomic_DNA"/>
</dbReference>
<dbReference type="SUPFAM" id="SSF48179">
    <property type="entry name" value="6-phosphogluconate dehydrogenase C-terminal domain-like"/>
    <property type="match status" value="2"/>
</dbReference>
<dbReference type="SUPFAM" id="SSF52096">
    <property type="entry name" value="ClpP/crotonase"/>
    <property type="match status" value="1"/>
</dbReference>
<evidence type="ECO:0000256" key="7">
    <source>
        <dbReference type="ARBA" id="ARBA00023027"/>
    </source>
</evidence>
<dbReference type="EC" id="5.1.2.3" evidence="17"/>
<feature type="domain" description="3-hydroxyacyl-CoA dehydrogenase C-terminal" evidence="15">
    <location>
        <begin position="601"/>
        <end position="686"/>
    </location>
</feature>
<dbReference type="FunFam" id="1.10.1040.50:FF:000006">
    <property type="entry name" value="Peroxisomal bifunctional enzyme"/>
    <property type="match status" value="1"/>
</dbReference>
<dbReference type="InterPro" id="IPR018376">
    <property type="entry name" value="Enoyl-CoA_hyd/isom_CS"/>
</dbReference>
<dbReference type="PANTHER" id="PTHR23309">
    <property type="entry name" value="3-HYDROXYACYL-COA DEHYROGENASE"/>
    <property type="match status" value="1"/>
</dbReference>
<dbReference type="Pfam" id="PF00725">
    <property type="entry name" value="3HCDH"/>
    <property type="match status" value="2"/>
</dbReference>
<dbReference type="InterPro" id="IPR001753">
    <property type="entry name" value="Enoyl-CoA_hydra/iso"/>
</dbReference>
<feature type="domain" description="3-hydroxyacyl-CoA dehydrogenase NAD binding" evidence="16">
    <location>
        <begin position="300"/>
        <end position="477"/>
    </location>
</feature>
<accession>A0A6J4GY14</accession>
<dbReference type="InterPro" id="IPR006108">
    <property type="entry name" value="3HC_DH_C"/>
</dbReference>
<protein>
    <submittedName>
        <fullName evidence="17">Enoyl-CoA hydratase / Delta(3)-cis-delta(2)-trans-enoyl-CoA isomerase / 3-hydroxyacyl-CoA dehydrogenase / 3-hydroxybutyryl-CoA epimerase</fullName>
        <ecNumber evidence="17">1.1.1.35</ecNumber>
        <ecNumber evidence="17">4.2.1.17</ecNumber>
        <ecNumber evidence="17">5.1.2.3</ecNumber>
        <ecNumber evidence="17">5.3.3.8</ecNumber>
    </submittedName>
</protein>
<evidence type="ECO:0000256" key="9">
    <source>
        <dbReference type="ARBA" id="ARBA00023140"/>
    </source>
</evidence>
<reference evidence="17" key="1">
    <citation type="submission" date="2020-02" db="EMBL/GenBank/DDBJ databases">
        <authorList>
            <person name="Meier V. D."/>
        </authorList>
    </citation>
    <scope>NUCLEOTIDE SEQUENCE</scope>
    <source>
        <strain evidence="17">AVDCRST_MAG04</strain>
    </source>
</reference>
<comment type="pathway">
    <text evidence="2">Lipid metabolism; fatty acid beta-oxidation.</text>
</comment>
<dbReference type="GO" id="GO:0070403">
    <property type="term" value="F:NAD+ binding"/>
    <property type="evidence" value="ECO:0007669"/>
    <property type="project" value="InterPro"/>
</dbReference>
<evidence type="ECO:0000256" key="13">
    <source>
        <dbReference type="ARBA" id="ARBA00049556"/>
    </source>
</evidence>
<dbReference type="GO" id="GO:0004165">
    <property type="term" value="F:delta(3)-delta(2)-enoyl-CoA isomerase activity"/>
    <property type="evidence" value="ECO:0007669"/>
    <property type="project" value="UniProtKB-EC"/>
</dbReference>
<evidence type="ECO:0000256" key="10">
    <source>
        <dbReference type="ARBA" id="ARBA00023235"/>
    </source>
</evidence>
<dbReference type="AlphaFoldDB" id="A0A6J4GY14"/>